<proteinExistence type="predicted"/>
<evidence type="ECO:0000313" key="3">
    <source>
        <dbReference type="EMBL" id="SIT21959.1"/>
    </source>
</evidence>
<sequence length="99" mass="10974">MNEKTIITIGKTLFWLSFGLGNICLFGYIFTKSNSFIEGGLLLLGWGFYINLIAVLILIVYGIFDKSKLNVCLKSAGIMLLNIPFAMIYIVIGMSVITI</sequence>
<accession>A0A1N7QGP5</accession>
<feature type="transmembrane region" description="Helical" evidence="1">
    <location>
        <begin position="43"/>
        <end position="64"/>
    </location>
</feature>
<dbReference type="RefSeq" id="WP_076395188.1">
    <property type="nucleotide sequence ID" value="NZ_AP029022.1"/>
</dbReference>
<keyword evidence="1" id="KW-0472">Membrane</keyword>
<evidence type="ECO:0000313" key="4">
    <source>
        <dbReference type="Proteomes" id="UP000185781"/>
    </source>
</evidence>
<dbReference type="AlphaFoldDB" id="A0A1N7QGP5"/>
<dbReference type="Proteomes" id="UP001380186">
    <property type="component" value="Chromosome"/>
</dbReference>
<feature type="transmembrane region" description="Helical" evidence="1">
    <location>
        <begin position="76"/>
        <end position="97"/>
    </location>
</feature>
<keyword evidence="1" id="KW-0812">Transmembrane</keyword>
<reference evidence="2" key="3">
    <citation type="submission" date="2023-12" db="EMBL/GenBank/DDBJ databases">
        <title>Complete genome sequences of six duckweed-associated bacterial strains for studying community assembly in synthetic plant microbiome.</title>
        <authorList>
            <person name="Ishizawa H."/>
            <person name="Tada M."/>
            <person name="Tashiro Y."/>
            <person name="Kuroda M."/>
            <person name="Inoue D."/>
            <person name="Dohra H."/>
            <person name="Futamata H."/>
            <person name="Ike M."/>
        </authorList>
    </citation>
    <scope>NUCLEOTIDE SEQUENCE</scope>
    <source>
        <strain evidence="2">DW100</strain>
    </source>
</reference>
<evidence type="ECO:0000256" key="1">
    <source>
        <dbReference type="SAM" id="Phobius"/>
    </source>
</evidence>
<feature type="transmembrane region" description="Helical" evidence="1">
    <location>
        <begin position="12"/>
        <end position="31"/>
    </location>
</feature>
<evidence type="ECO:0000313" key="5">
    <source>
        <dbReference type="Proteomes" id="UP001380186"/>
    </source>
</evidence>
<dbReference type="Proteomes" id="UP000185781">
    <property type="component" value="Unassembled WGS sequence"/>
</dbReference>
<keyword evidence="1" id="KW-1133">Transmembrane helix</keyword>
<dbReference type="OrthoDB" id="1274611at2"/>
<dbReference type="EMBL" id="AP029022">
    <property type="protein sequence ID" value="BEV05788.1"/>
    <property type="molecule type" value="Genomic_DNA"/>
</dbReference>
<name>A0A1N7QGP5_9FLAO</name>
<protein>
    <submittedName>
        <fullName evidence="3">Branched-chain amino acid:cation transporter, LIVCS family</fullName>
    </submittedName>
</protein>
<dbReference type="EMBL" id="FTOV01000011">
    <property type="protein sequence ID" value="SIT21959.1"/>
    <property type="molecule type" value="Genomic_DNA"/>
</dbReference>
<reference evidence="2 5" key="2">
    <citation type="journal article" date="2020" name="Microbes Environ.">
        <title>Synthetic bacterial community of duckweed: a simple and stable system to study plant-microbe interactions.</title>
        <authorList>
            <person name="Ishizawa H."/>
            <person name="Tada M."/>
            <person name="Kuroda M."/>
            <person name="Inoue D."/>
            <person name="Futamata H."/>
            <person name="Ike M."/>
        </authorList>
    </citation>
    <scope>NUCLEOTIDE SEQUENCE [LARGE SCALE GENOMIC DNA]</scope>
    <source>
        <strain evidence="2 5">DW100</strain>
    </source>
</reference>
<reference evidence="3 4" key="1">
    <citation type="submission" date="2017-01" db="EMBL/GenBank/DDBJ databases">
        <authorList>
            <person name="Mah S.A."/>
            <person name="Swanson W.J."/>
            <person name="Moy G.W."/>
            <person name="Vacquier V.D."/>
        </authorList>
    </citation>
    <scope>NUCLEOTIDE SEQUENCE [LARGE SCALE GENOMIC DNA]</scope>
    <source>
        <strain evidence="3 4">DSM 18014</strain>
    </source>
</reference>
<gene>
    <name evidence="2" type="ORF">CRDW_31620</name>
    <name evidence="3" type="ORF">SAMN05421785_111116</name>
</gene>
<dbReference type="STRING" id="373672.SAMN05421785_111116"/>
<keyword evidence="5" id="KW-1185">Reference proteome</keyword>
<evidence type="ECO:0000313" key="2">
    <source>
        <dbReference type="EMBL" id="BEV05788.1"/>
    </source>
</evidence>
<organism evidence="3 4">
    <name type="scientific">Chryseobacterium gambrini</name>
    <dbReference type="NCBI Taxonomy" id="373672"/>
    <lineage>
        <taxon>Bacteria</taxon>
        <taxon>Pseudomonadati</taxon>
        <taxon>Bacteroidota</taxon>
        <taxon>Flavobacteriia</taxon>
        <taxon>Flavobacteriales</taxon>
        <taxon>Weeksellaceae</taxon>
        <taxon>Chryseobacterium group</taxon>
        <taxon>Chryseobacterium</taxon>
    </lineage>
</organism>